<evidence type="ECO:0000313" key="13">
    <source>
        <dbReference type="Proteomes" id="UP000236569"/>
    </source>
</evidence>
<name>A0A2I9DB75_9DEIO</name>
<feature type="domain" description="Cas12f1-like TNB" evidence="10">
    <location>
        <begin position="306"/>
        <end position="372"/>
    </location>
</feature>
<dbReference type="GO" id="GO:0046872">
    <property type="term" value="F:metal ion binding"/>
    <property type="evidence" value="ECO:0007669"/>
    <property type="project" value="UniProtKB-KW"/>
</dbReference>
<sequence>MSDSTTSIKTFRYRLYPTRAQEAAMFETLRLTRTLYNAGLEQRREAYRKHGKTLSAYDQQKELTALKEACLEFSGVYSHVLQDVFDRLDKAYKAFFSRVKKGAKRAGFPRFKPATRWDSFKFKQCWNNAKNDWTACGKPVDDGRRISIPKIGNVKIKLHRPLEGKPKSLQIVLDVDQWYAVYTCEVPVQPLPTTGSSVGIDLGTTWFAVTSDGEFIENPRHLGRSLGKLRVQQRTVSRRKKGGNRRKKAVKQVAKTYRKVRRQRLDFQHKTARRLIHEHDLIAHENLQVGNMAQSNLARSILDAGWAGFLFQLAAKAESAGRRVIAVDPRYTSQRCHACGHTGKENRVNQASFRCVQCGHTANADHNAAKNILDRGTSTERGEPLGRAVPSGENGSGVSHAVA</sequence>
<evidence type="ECO:0000256" key="6">
    <source>
        <dbReference type="ARBA" id="ARBA00023125"/>
    </source>
</evidence>
<dbReference type="GO" id="GO:0006310">
    <property type="term" value="P:DNA recombination"/>
    <property type="evidence" value="ECO:0007669"/>
    <property type="project" value="UniProtKB-KW"/>
</dbReference>
<dbReference type="InterPro" id="IPR001959">
    <property type="entry name" value="Transposase"/>
</dbReference>
<dbReference type="PANTHER" id="PTHR30405">
    <property type="entry name" value="TRANSPOSASE"/>
    <property type="match status" value="1"/>
</dbReference>
<dbReference type="PANTHER" id="PTHR30405:SF25">
    <property type="entry name" value="RNA-GUIDED DNA ENDONUCLEASE INSQ-RELATED"/>
    <property type="match status" value="1"/>
</dbReference>
<evidence type="ECO:0000256" key="7">
    <source>
        <dbReference type="ARBA" id="ARBA00023172"/>
    </source>
</evidence>
<comment type="similarity">
    <text evidence="2">In the N-terminal section; belongs to the transposase 2 family.</text>
</comment>
<organism evidence="12 13">
    <name type="scientific">Deinococcus aerius</name>
    <dbReference type="NCBI Taxonomy" id="200253"/>
    <lineage>
        <taxon>Bacteria</taxon>
        <taxon>Thermotogati</taxon>
        <taxon>Deinococcota</taxon>
        <taxon>Deinococci</taxon>
        <taxon>Deinococcales</taxon>
        <taxon>Deinococcaceae</taxon>
        <taxon>Deinococcus</taxon>
    </lineage>
</organism>
<evidence type="ECO:0000259" key="9">
    <source>
        <dbReference type="Pfam" id="PF01385"/>
    </source>
</evidence>
<comment type="caution">
    <text evidence="12">The sequence shown here is derived from an EMBL/GenBank/DDBJ whole genome shotgun (WGS) entry which is preliminary data.</text>
</comment>
<evidence type="ECO:0000259" key="10">
    <source>
        <dbReference type="Pfam" id="PF07282"/>
    </source>
</evidence>
<dbReference type="NCBIfam" id="TIGR01766">
    <property type="entry name" value="IS200/IS605 family accessory protein TnpB-like domain"/>
    <property type="match status" value="1"/>
</dbReference>
<keyword evidence="7" id="KW-0233">DNA recombination</keyword>
<protein>
    <submittedName>
        <fullName evidence="12">Putative transposase, IS891/IS1136/IS1341</fullName>
    </submittedName>
</protein>
<evidence type="ECO:0000256" key="1">
    <source>
        <dbReference type="ARBA" id="ARBA00008761"/>
    </source>
</evidence>
<dbReference type="EMBL" id="BFAG01000019">
    <property type="protein sequence ID" value="GBF07920.1"/>
    <property type="molecule type" value="Genomic_DNA"/>
</dbReference>
<dbReference type="InterPro" id="IPR010095">
    <property type="entry name" value="Cas12f1-like_TNB"/>
</dbReference>
<dbReference type="RefSeq" id="WP_103131207.1">
    <property type="nucleotide sequence ID" value="NZ_BFAG01000019.1"/>
</dbReference>
<dbReference type="Pfam" id="PF07282">
    <property type="entry name" value="Cas12f1-like_TNB"/>
    <property type="match status" value="1"/>
</dbReference>
<dbReference type="OrthoDB" id="6230307at2"/>
<keyword evidence="3" id="KW-0815">Transposition</keyword>
<dbReference type="GO" id="GO:0032196">
    <property type="term" value="P:transposition"/>
    <property type="evidence" value="ECO:0007669"/>
    <property type="project" value="UniProtKB-KW"/>
</dbReference>
<dbReference type="Pfam" id="PF12323">
    <property type="entry name" value="HTH_OrfB_IS605"/>
    <property type="match status" value="1"/>
</dbReference>
<dbReference type="GO" id="GO:0003677">
    <property type="term" value="F:DNA binding"/>
    <property type="evidence" value="ECO:0007669"/>
    <property type="project" value="UniProtKB-KW"/>
</dbReference>
<evidence type="ECO:0000256" key="8">
    <source>
        <dbReference type="SAM" id="MobiDB-lite"/>
    </source>
</evidence>
<feature type="region of interest" description="Disordered" evidence="8">
    <location>
        <begin position="373"/>
        <end position="403"/>
    </location>
</feature>
<keyword evidence="4" id="KW-0479">Metal-binding</keyword>
<keyword evidence="6" id="KW-0238">DNA-binding</keyword>
<reference evidence="13" key="1">
    <citation type="submission" date="2018-01" db="EMBL/GenBank/DDBJ databases">
        <title>Draft Genome Sequence of the Radioresistant Bacterium Deinococcus aerius TR0125, Isolated from the Higher Atmosphere above Japan.</title>
        <authorList>
            <person name="Satoh K."/>
            <person name="Arai H."/>
            <person name="Sanzen T."/>
            <person name="Kawaguchi Y."/>
            <person name="Hayashi H."/>
            <person name="Yokobori S."/>
            <person name="Yamagishi A."/>
            <person name="Oono Y."/>
            <person name="Narumi I."/>
        </authorList>
    </citation>
    <scope>NUCLEOTIDE SEQUENCE [LARGE SCALE GENOMIC DNA]</scope>
    <source>
        <strain evidence="13">TR0125</strain>
    </source>
</reference>
<evidence type="ECO:0000256" key="2">
    <source>
        <dbReference type="ARBA" id="ARBA00011044"/>
    </source>
</evidence>
<dbReference type="InterPro" id="IPR051399">
    <property type="entry name" value="RNA-guided_DNA_endo/Transpos"/>
</dbReference>
<feature type="domain" description="Probable transposase IS891/IS1136/IS1341" evidence="9">
    <location>
        <begin position="183"/>
        <end position="295"/>
    </location>
</feature>
<accession>A0A2I9DB75</accession>
<dbReference type="AlphaFoldDB" id="A0A2I9DB75"/>
<dbReference type="NCBIfam" id="NF040570">
    <property type="entry name" value="guided_TnpB"/>
    <property type="match status" value="1"/>
</dbReference>
<feature type="domain" description="Transposase putative helix-turn-helix" evidence="11">
    <location>
        <begin position="9"/>
        <end position="52"/>
    </location>
</feature>
<dbReference type="Pfam" id="PF01385">
    <property type="entry name" value="OrfB_IS605"/>
    <property type="match status" value="1"/>
</dbReference>
<keyword evidence="13" id="KW-1185">Reference proteome</keyword>
<proteinExistence type="inferred from homology"/>
<evidence type="ECO:0000256" key="4">
    <source>
        <dbReference type="ARBA" id="ARBA00022723"/>
    </source>
</evidence>
<keyword evidence="5" id="KW-0862">Zinc</keyword>
<evidence type="ECO:0000259" key="11">
    <source>
        <dbReference type="Pfam" id="PF12323"/>
    </source>
</evidence>
<dbReference type="Proteomes" id="UP000236569">
    <property type="component" value="Unassembled WGS sequence"/>
</dbReference>
<gene>
    <name evidence="12" type="ORF">DAERI_190053</name>
</gene>
<evidence type="ECO:0000256" key="3">
    <source>
        <dbReference type="ARBA" id="ARBA00022578"/>
    </source>
</evidence>
<dbReference type="InterPro" id="IPR021027">
    <property type="entry name" value="Transposase_put_HTH"/>
</dbReference>
<comment type="similarity">
    <text evidence="1">In the C-terminal section; belongs to the transposase 35 family.</text>
</comment>
<evidence type="ECO:0000256" key="5">
    <source>
        <dbReference type="ARBA" id="ARBA00022833"/>
    </source>
</evidence>
<evidence type="ECO:0000313" key="12">
    <source>
        <dbReference type="EMBL" id="GBF07920.1"/>
    </source>
</evidence>